<name>C6PVU8_9CLOT</name>
<dbReference type="AlphaFoldDB" id="C6PVU8"/>
<organism evidence="2 3">
    <name type="scientific">Clostridium carboxidivorans P7</name>
    <dbReference type="NCBI Taxonomy" id="536227"/>
    <lineage>
        <taxon>Bacteria</taxon>
        <taxon>Bacillati</taxon>
        <taxon>Bacillota</taxon>
        <taxon>Clostridia</taxon>
        <taxon>Eubacteriales</taxon>
        <taxon>Clostridiaceae</taxon>
        <taxon>Clostridium</taxon>
    </lineage>
</organism>
<dbReference type="PANTHER" id="PTHR33169">
    <property type="entry name" value="PADR-FAMILY TRANSCRIPTIONAL REGULATOR"/>
    <property type="match status" value="1"/>
</dbReference>
<accession>C6PVU8</accession>
<dbReference type="PANTHER" id="PTHR33169:SF13">
    <property type="entry name" value="PADR-FAMILY TRANSCRIPTIONAL REGULATOR"/>
    <property type="match status" value="1"/>
</dbReference>
<evidence type="ECO:0000259" key="1">
    <source>
        <dbReference type="Pfam" id="PF03551"/>
    </source>
</evidence>
<dbReference type="Proteomes" id="UP000004198">
    <property type="component" value="Unassembled WGS sequence"/>
</dbReference>
<comment type="caution">
    <text evidence="2">The sequence shown here is derived from an EMBL/GenBank/DDBJ whole genome shotgun (WGS) entry which is preliminary data.</text>
</comment>
<dbReference type="KEGG" id="cck:Ccar_04620"/>
<protein>
    <submittedName>
        <fullName evidence="2">Transcriptional regulator, PadR-like family</fullName>
    </submittedName>
</protein>
<dbReference type="Pfam" id="PF03551">
    <property type="entry name" value="PadR"/>
    <property type="match status" value="1"/>
</dbReference>
<reference evidence="2 3" key="1">
    <citation type="submission" date="2009-06" db="EMBL/GenBank/DDBJ databases">
        <title>The draft genome of Clostridium carboxidivorans P7.</title>
        <authorList>
            <consortium name="US DOE Joint Genome Institute (JGI-PGF)"/>
            <person name="Lucas S."/>
            <person name="Copeland A."/>
            <person name="Lapidus A."/>
            <person name="Glavina del Rio T."/>
            <person name="Tice H."/>
            <person name="Bruce D."/>
            <person name="Goodwin L."/>
            <person name="Pitluck S."/>
            <person name="Larimer F."/>
            <person name="Land M.L."/>
            <person name="Hauser L."/>
            <person name="Hemme C.L."/>
        </authorList>
    </citation>
    <scope>NUCLEOTIDE SEQUENCE [LARGE SCALE GENOMIC DNA]</scope>
    <source>
        <strain evidence="2 3">P7</strain>
    </source>
</reference>
<dbReference type="EMBL" id="ACVI01000048">
    <property type="protein sequence ID" value="EET86645.1"/>
    <property type="molecule type" value="Genomic_DNA"/>
</dbReference>
<dbReference type="InterPro" id="IPR036390">
    <property type="entry name" value="WH_DNA-bd_sf"/>
</dbReference>
<keyword evidence="3" id="KW-1185">Reference proteome</keyword>
<dbReference type="SUPFAM" id="SSF46785">
    <property type="entry name" value="Winged helix' DNA-binding domain"/>
    <property type="match status" value="1"/>
</dbReference>
<dbReference type="RefSeq" id="WP_007061800.1">
    <property type="nucleotide sequence ID" value="NZ_ACVI01000048.1"/>
</dbReference>
<feature type="domain" description="Transcription regulator PadR N-terminal" evidence="1">
    <location>
        <begin position="18"/>
        <end position="84"/>
    </location>
</feature>
<gene>
    <name evidence="2" type="ORF">CcarbDRAFT_2915</name>
</gene>
<dbReference type="InterPro" id="IPR005149">
    <property type="entry name" value="Tscrpt_reg_PadR_N"/>
</dbReference>
<dbReference type="PATRIC" id="fig|536227.13.peg.978"/>
<proteinExistence type="predicted"/>
<evidence type="ECO:0000313" key="2">
    <source>
        <dbReference type="EMBL" id="EET86645.1"/>
    </source>
</evidence>
<dbReference type="STRING" id="536227.Ccar_04620"/>
<evidence type="ECO:0000313" key="3">
    <source>
        <dbReference type="Proteomes" id="UP000004198"/>
    </source>
</evidence>
<dbReference type="Gene3D" id="1.10.10.10">
    <property type="entry name" value="Winged helix-like DNA-binding domain superfamily/Winged helix DNA-binding domain"/>
    <property type="match status" value="1"/>
</dbReference>
<dbReference type="InterPro" id="IPR036388">
    <property type="entry name" value="WH-like_DNA-bd_sf"/>
</dbReference>
<sequence>MSIKDFIPMSETAYYILLSLTEERHGYAVMQYVSKLTNERINLGPGTLYGTLSKLEKTDLVMITKQENKRKYYKITEQGEEVLEAEIQRIEELYTNGREVFSNGRK</sequence>
<dbReference type="eggNOG" id="COG1695">
    <property type="taxonomic scope" value="Bacteria"/>
</dbReference>
<dbReference type="OrthoDB" id="9814826at2"/>
<dbReference type="InterPro" id="IPR052509">
    <property type="entry name" value="Metal_resp_DNA-bind_regulator"/>
</dbReference>